<dbReference type="PATRIC" id="fig|13035.3.peg.3356"/>
<accession>K9YYC3</accession>
<keyword evidence="1" id="KW-0560">Oxidoreductase</keyword>
<dbReference type="PANTHER" id="PTHR43625:SF5">
    <property type="entry name" value="PYRIDOXAL REDUCTASE, CHLOROPLASTIC"/>
    <property type="match status" value="1"/>
</dbReference>
<dbReference type="Pfam" id="PF00248">
    <property type="entry name" value="Aldo_ket_red"/>
    <property type="match status" value="1"/>
</dbReference>
<name>K9YYC3_DACS8</name>
<dbReference type="KEGG" id="dsl:Dacsa_2944"/>
<dbReference type="STRING" id="13035.Dacsa_2944"/>
<dbReference type="GO" id="GO:0005737">
    <property type="term" value="C:cytoplasm"/>
    <property type="evidence" value="ECO:0007669"/>
    <property type="project" value="TreeGrafter"/>
</dbReference>
<reference evidence="3" key="1">
    <citation type="submission" date="2012-04" db="EMBL/GenBank/DDBJ databases">
        <title>Finished genome of Dactylococcopsis salina PCC 8305.</title>
        <authorList>
            <consortium name="US DOE Joint Genome Institute"/>
            <person name="Gugger M."/>
            <person name="Coursin T."/>
            <person name="Rippka R."/>
            <person name="Tandeau De Marsac N."/>
            <person name="Huntemann M."/>
            <person name="Wei C.-L."/>
            <person name="Han J."/>
            <person name="Detter J.C."/>
            <person name="Han C."/>
            <person name="Tapia R."/>
            <person name="Daligault H."/>
            <person name="Chen A."/>
            <person name="Krypides N."/>
            <person name="Mavromatis K."/>
            <person name="Markowitz V."/>
            <person name="Szeto E."/>
            <person name="Ivanova N."/>
            <person name="Ovchinnikova G."/>
            <person name="Pagani I."/>
            <person name="Pati A."/>
            <person name="Goodwin L."/>
            <person name="Peters L."/>
            <person name="Pitluck S."/>
            <person name="Woyke T."/>
            <person name="Kerfeld C."/>
        </authorList>
    </citation>
    <scope>NUCLEOTIDE SEQUENCE [LARGE SCALE GENOMIC DNA]</scope>
    <source>
        <strain evidence="3">PCC 8305</strain>
    </source>
</reference>
<dbReference type="Proteomes" id="UP000010482">
    <property type="component" value="Chromosome"/>
</dbReference>
<evidence type="ECO:0000256" key="1">
    <source>
        <dbReference type="ARBA" id="ARBA00023002"/>
    </source>
</evidence>
<feature type="domain" description="NADP-dependent oxidoreductase" evidence="2">
    <location>
        <begin position="19"/>
        <end position="316"/>
    </location>
</feature>
<dbReference type="RefSeq" id="WP_015230477.1">
    <property type="nucleotide sequence ID" value="NC_019780.1"/>
</dbReference>
<sequence length="332" mass="36929">MRSSENKIQVNEQLSLPFMGCGTWAWGNTLLWNYDQSQDQKLQQVFNFCVDNGVTLFDTGDSYGTGKLKGRSEQLLGQFTREYQGEEKINICIATKLAAYPWRLTRQSMIAACDASAERLGKPVDLVQMHWPTANYAPWQENALLDGLATLYEQGKVKGVGLSNYGPKRLRKVHQQFAERGVPIVTLQVQYSLLSTETVEKLGLKAVCEELGIQLIAYSPLTLGLLTGKYGNGVFPKGVRGLLFRYLLPGIKPVLDCLREIATDRNKTFSQVALNWCICKGTIPIPGAKNLTQAQENLGALGWRLSESEVTELDQAASLVTRTMVKNPFQTT</sequence>
<evidence type="ECO:0000313" key="4">
    <source>
        <dbReference type="Proteomes" id="UP000010482"/>
    </source>
</evidence>
<proteinExistence type="predicted"/>
<dbReference type="CDD" id="cd19093">
    <property type="entry name" value="AKR_AtPLR-like"/>
    <property type="match status" value="1"/>
</dbReference>
<keyword evidence="4" id="KW-1185">Reference proteome</keyword>
<dbReference type="InterPro" id="IPR050791">
    <property type="entry name" value="Aldo-Keto_reductase"/>
</dbReference>
<gene>
    <name evidence="3" type="ORF">Dacsa_2944</name>
</gene>
<dbReference type="eggNOG" id="COG0667">
    <property type="taxonomic scope" value="Bacteria"/>
</dbReference>
<dbReference type="EMBL" id="CP003944">
    <property type="protein sequence ID" value="AFZ51497.1"/>
    <property type="molecule type" value="Genomic_DNA"/>
</dbReference>
<dbReference type="InterPro" id="IPR023210">
    <property type="entry name" value="NADP_OxRdtase_dom"/>
</dbReference>
<evidence type="ECO:0000313" key="3">
    <source>
        <dbReference type="EMBL" id="AFZ51497.1"/>
    </source>
</evidence>
<dbReference type="AlphaFoldDB" id="K9YYC3"/>
<dbReference type="GO" id="GO:0016491">
    <property type="term" value="F:oxidoreductase activity"/>
    <property type="evidence" value="ECO:0007669"/>
    <property type="project" value="UniProtKB-KW"/>
</dbReference>
<dbReference type="SUPFAM" id="SSF51430">
    <property type="entry name" value="NAD(P)-linked oxidoreductase"/>
    <property type="match status" value="1"/>
</dbReference>
<dbReference type="PANTHER" id="PTHR43625">
    <property type="entry name" value="AFLATOXIN B1 ALDEHYDE REDUCTASE"/>
    <property type="match status" value="1"/>
</dbReference>
<dbReference type="InterPro" id="IPR036812">
    <property type="entry name" value="NAD(P)_OxRdtase_dom_sf"/>
</dbReference>
<organism evidence="3 4">
    <name type="scientific">Dactylococcopsis salina (strain PCC 8305)</name>
    <name type="common">Myxobactron salinum</name>
    <dbReference type="NCBI Taxonomy" id="13035"/>
    <lineage>
        <taxon>Bacteria</taxon>
        <taxon>Bacillati</taxon>
        <taxon>Cyanobacteriota</taxon>
        <taxon>Cyanophyceae</taxon>
        <taxon>Nodosilineales</taxon>
        <taxon>Cymatolegaceae</taxon>
        <taxon>Dactylococcopsis</taxon>
    </lineage>
</organism>
<evidence type="ECO:0000259" key="2">
    <source>
        <dbReference type="Pfam" id="PF00248"/>
    </source>
</evidence>
<protein>
    <submittedName>
        <fullName evidence="3">Oxidoreductase, aryl-alcohol dehydrogenase like protein</fullName>
    </submittedName>
</protein>
<dbReference type="HOGENOM" id="CLU_023205_2_3_3"/>
<dbReference type="Gene3D" id="3.20.20.100">
    <property type="entry name" value="NADP-dependent oxidoreductase domain"/>
    <property type="match status" value="1"/>
</dbReference>